<dbReference type="InterPro" id="IPR057450">
    <property type="entry name" value="BRINP_EGF"/>
</dbReference>
<dbReference type="Pfam" id="PF01823">
    <property type="entry name" value="MACPF"/>
    <property type="match status" value="1"/>
</dbReference>
<evidence type="ECO:0000256" key="6">
    <source>
        <dbReference type="ARBA" id="ARBA00022902"/>
    </source>
</evidence>
<evidence type="ECO:0000256" key="9">
    <source>
        <dbReference type="ARBA" id="ARBA00041019"/>
    </source>
</evidence>
<evidence type="ECO:0000256" key="2">
    <source>
        <dbReference type="ARBA" id="ARBA00010360"/>
    </source>
</evidence>
<proteinExistence type="inferred from homology"/>
<name>A0AAW0NJ52_9GOBI</name>
<dbReference type="EMBL" id="JBBPFD010000015">
    <property type="protein sequence ID" value="KAK7896578.1"/>
    <property type="molecule type" value="Genomic_DNA"/>
</dbReference>
<keyword evidence="4" id="KW-0732">Signal</keyword>
<keyword evidence="5" id="KW-0338">Growth arrest</keyword>
<dbReference type="SMART" id="SM00457">
    <property type="entry name" value="MACPF"/>
    <property type="match status" value="1"/>
</dbReference>
<evidence type="ECO:0000256" key="4">
    <source>
        <dbReference type="ARBA" id="ARBA00022729"/>
    </source>
</evidence>
<keyword evidence="7" id="KW-0325">Glycoprotein</keyword>
<evidence type="ECO:0000256" key="5">
    <source>
        <dbReference type="ARBA" id="ARBA00022810"/>
    </source>
</evidence>
<dbReference type="GO" id="GO:0030425">
    <property type="term" value="C:dendrite"/>
    <property type="evidence" value="ECO:0007669"/>
    <property type="project" value="TreeGrafter"/>
</dbReference>
<comment type="subcellular location">
    <subcellularLocation>
        <location evidence="1">Cytoplasm</location>
    </subcellularLocation>
</comment>
<feature type="domain" description="MACPF" evidence="10">
    <location>
        <begin position="83"/>
        <end position="262"/>
    </location>
</feature>
<evidence type="ECO:0000313" key="12">
    <source>
        <dbReference type="Proteomes" id="UP001460270"/>
    </source>
</evidence>
<dbReference type="AlphaFoldDB" id="A0AAW0NJ52"/>
<comment type="caution">
    <text evidence="11">The sequence shown here is derived from an EMBL/GenBank/DDBJ whole genome shotgun (WGS) entry which is preliminary data.</text>
</comment>
<dbReference type="GO" id="GO:0043025">
    <property type="term" value="C:neuronal cell body"/>
    <property type="evidence" value="ECO:0007669"/>
    <property type="project" value="TreeGrafter"/>
</dbReference>
<protein>
    <recommendedName>
        <fullName evidence="9">BMP/retinoic acid-inducible neural-specific protein 1</fullName>
    </recommendedName>
</protein>
<dbReference type="PANTHER" id="PTHR15564:SF7">
    <property type="entry name" value="BMP_RETINOIC ACID-INDUCIBLE NEURAL-SPECIFIC PROTEIN 1"/>
    <property type="match status" value="1"/>
</dbReference>
<dbReference type="InterPro" id="IPR033237">
    <property type="entry name" value="BRINP"/>
</dbReference>
<evidence type="ECO:0000313" key="11">
    <source>
        <dbReference type="EMBL" id="KAK7896578.1"/>
    </source>
</evidence>
<keyword evidence="3" id="KW-0963">Cytoplasm</keyword>
<evidence type="ECO:0000256" key="8">
    <source>
        <dbReference type="ARBA" id="ARBA00023306"/>
    </source>
</evidence>
<dbReference type="GO" id="GO:0045930">
    <property type="term" value="P:negative regulation of mitotic cell cycle"/>
    <property type="evidence" value="ECO:0007669"/>
    <property type="project" value="InterPro"/>
</dbReference>
<sequence>MTLPLTLSDLLMTPIRPKDSVSLRTILTLICKRERQEPSATEQHVTKQYDWLISDRGPFHHSRSYLSFVEKFHQGFTTRYKIYREFARWKVRNTAIERRDLIQNPVPLMPEFQRSVRLLGRRPTTQQFIDTIIKKYGTHILISATLGGEEALTMYLAKNKLDRKLVNATQNVEALHQLASSYFIDRDGTMRKLHEIQISTDAIKVTETRTGPLGCSSYDNLDSVSSILLQSPESKLHLQGLQVIFPDYLQEKFVQSALSYIMCNGEGEYLCRNNQCICQCTDEYPQCNCPITDIKIMENTLVAMSETWASSYKDFENSDEFKSFLKRMPSTHFLPISSVHLLWGSDWDLQARYRLLQSSLEIQRLKIHRTARKLFSLSIRCHHNPNHQMPRERSVMQWLNRVQSFLYCNENGFWGTFLESQRTCVCHTGVTLCQRPIPCVIGGNNSCAMCSLANISQCGSCNKGYKLYRGRCEPQNVDSERSEQFISFETDLDFQDLELKYLLQKMDSRLYIHTTFISNEIRLETFFDPRWRKRMSLTLKVTRTAWTTSI</sequence>
<accession>A0AAW0NJ52</accession>
<dbReference type="InterPro" id="IPR057671">
    <property type="entry name" value="BRINP_C"/>
</dbReference>
<reference evidence="12" key="1">
    <citation type="submission" date="2024-04" db="EMBL/GenBank/DDBJ databases">
        <title>Salinicola lusitanus LLJ914,a marine bacterium isolated from the Okinawa Trough.</title>
        <authorList>
            <person name="Li J."/>
        </authorList>
    </citation>
    <scope>NUCLEOTIDE SEQUENCE [LARGE SCALE GENOMIC DNA]</scope>
</reference>
<dbReference type="Proteomes" id="UP001460270">
    <property type="component" value="Unassembled WGS sequence"/>
</dbReference>
<evidence type="ECO:0000256" key="7">
    <source>
        <dbReference type="ARBA" id="ARBA00023180"/>
    </source>
</evidence>
<gene>
    <name evidence="11" type="ORF">WMY93_021903</name>
</gene>
<dbReference type="Pfam" id="PF25415">
    <property type="entry name" value="EGF_BRNP1-3"/>
    <property type="match status" value="1"/>
</dbReference>
<keyword evidence="6" id="KW-0524">Neurogenesis</keyword>
<dbReference type="Pfam" id="PF19052">
    <property type="entry name" value="BRINP_C"/>
    <property type="match status" value="1"/>
</dbReference>
<dbReference type="GO" id="GO:0007399">
    <property type="term" value="P:nervous system development"/>
    <property type="evidence" value="ECO:0007669"/>
    <property type="project" value="UniProtKB-KW"/>
</dbReference>
<comment type="similarity">
    <text evidence="2">Belongs to the BRINP family.</text>
</comment>
<keyword evidence="12" id="KW-1185">Reference proteome</keyword>
<dbReference type="GO" id="GO:0071300">
    <property type="term" value="P:cellular response to retinoic acid"/>
    <property type="evidence" value="ECO:0007669"/>
    <property type="project" value="TreeGrafter"/>
</dbReference>
<evidence type="ECO:0000256" key="1">
    <source>
        <dbReference type="ARBA" id="ARBA00004496"/>
    </source>
</evidence>
<evidence type="ECO:0000259" key="10">
    <source>
        <dbReference type="SMART" id="SM00457"/>
    </source>
</evidence>
<dbReference type="PANTHER" id="PTHR15564">
    <property type="entry name" value="MACPF DOMAIN-CONTAINING PROTEIN"/>
    <property type="match status" value="1"/>
</dbReference>
<keyword evidence="8" id="KW-0131">Cell cycle</keyword>
<organism evidence="11 12">
    <name type="scientific">Mugilogobius chulae</name>
    <name type="common">yellowstripe goby</name>
    <dbReference type="NCBI Taxonomy" id="88201"/>
    <lineage>
        <taxon>Eukaryota</taxon>
        <taxon>Metazoa</taxon>
        <taxon>Chordata</taxon>
        <taxon>Craniata</taxon>
        <taxon>Vertebrata</taxon>
        <taxon>Euteleostomi</taxon>
        <taxon>Actinopterygii</taxon>
        <taxon>Neopterygii</taxon>
        <taxon>Teleostei</taxon>
        <taxon>Neoteleostei</taxon>
        <taxon>Acanthomorphata</taxon>
        <taxon>Gobiaria</taxon>
        <taxon>Gobiiformes</taxon>
        <taxon>Gobioidei</taxon>
        <taxon>Gobiidae</taxon>
        <taxon>Gobionellinae</taxon>
        <taxon>Mugilogobius</taxon>
    </lineage>
</organism>
<evidence type="ECO:0000256" key="3">
    <source>
        <dbReference type="ARBA" id="ARBA00022490"/>
    </source>
</evidence>
<dbReference type="GO" id="GO:0005737">
    <property type="term" value="C:cytoplasm"/>
    <property type="evidence" value="ECO:0007669"/>
    <property type="project" value="UniProtKB-SubCell"/>
</dbReference>
<dbReference type="GO" id="GO:0045666">
    <property type="term" value="P:positive regulation of neuron differentiation"/>
    <property type="evidence" value="ECO:0007669"/>
    <property type="project" value="InterPro"/>
</dbReference>
<dbReference type="InterPro" id="IPR020864">
    <property type="entry name" value="MACPF"/>
</dbReference>